<dbReference type="GO" id="GO:0016491">
    <property type="term" value="F:oxidoreductase activity"/>
    <property type="evidence" value="ECO:0007669"/>
    <property type="project" value="InterPro"/>
</dbReference>
<dbReference type="RefSeq" id="XP_056038323.1">
    <property type="nucleotide sequence ID" value="XM_056182862.1"/>
</dbReference>
<reference evidence="3 5" key="1">
    <citation type="journal article" date="2023" name="G3 (Bethesda)">
        <title>A high-quality reference genome for the fission yeast Schizosaccharomyces osmophilus.</title>
        <authorList>
            <person name="Jia G.S."/>
            <person name="Zhang W.C."/>
            <person name="Liang Y."/>
            <person name="Liu X.H."/>
            <person name="Rhind N."/>
            <person name="Pidoux A."/>
            <person name="Brysch-Herzberg M."/>
            <person name="Du L.L."/>
        </authorList>
    </citation>
    <scope>NUCLEOTIDE SEQUENCE [LARGE SCALE GENOMIC DNA]</scope>
    <source>
        <strain evidence="3 5">CBS 15793</strain>
    </source>
</reference>
<dbReference type="Proteomes" id="UP001212411">
    <property type="component" value="Chromosome 2"/>
</dbReference>
<dbReference type="Gene3D" id="3.40.50.720">
    <property type="entry name" value="NAD(P)-binding Rossmann-like Domain"/>
    <property type="match status" value="1"/>
</dbReference>
<evidence type="ECO:0000259" key="1">
    <source>
        <dbReference type="SMART" id="SM00829"/>
    </source>
</evidence>
<dbReference type="EMBL" id="CP115611">
    <property type="protein sequence ID" value="WBW72256.1"/>
    <property type="molecule type" value="Genomic_DNA"/>
</dbReference>
<dbReference type="Pfam" id="PF08240">
    <property type="entry name" value="ADH_N"/>
    <property type="match status" value="1"/>
</dbReference>
<dbReference type="Proteomes" id="UP001212411">
    <property type="component" value="Chromosome 1"/>
</dbReference>
<reference evidence="3" key="2">
    <citation type="submission" date="2023-01" db="EMBL/GenBank/DDBJ databases">
        <authorList>
            <person name="Jia G.-S."/>
            <person name="Zhang W.-C."/>
            <person name="Liang Y."/>
            <person name="Liu X.-H."/>
            <person name="Rhind N."/>
            <person name="Pidoux A."/>
            <person name="Brysch-Herzberg M."/>
            <person name="Du L.-L."/>
        </authorList>
    </citation>
    <scope>NUCLEOTIDE SEQUENCE</scope>
    <source>
        <strain evidence="3">CBS 15793</strain>
    </source>
</reference>
<dbReference type="SUPFAM" id="SSF50129">
    <property type="entry name" value="GroES-like"/>
    <property type="match status" value="1"/>
</dbReference>
<dbReference type="Gene3D" id="3.90.180.10">
    <property type="entry name" value="Medium-chain alcohol dehydrogenases, catalytic domain"/>
    <property type="match status" value="1"/>
</dbReference>
<name>A0AAF0AUA3_9SCHI</name>
<dbReference type="PANTHER" id="PTHR45033">
    <property type="match status" value="1"/>
</dbReference>
<organism evidence="3 5">
    <name type="scientific">Schizosaccharomyces osmophilus</name>
    <dbReference type="NCBI Taxonomy" id="2545709"/>
    <lineage>
        <taxon>Eukaryota</taxon>
        <taxon>Fungi</taxon>
        <taxon>Dikarya</taxon>
        <taxon>Ascomycota</taxon>
        <taxon>Taphrinomycotina</taxon>
        <taxon>Schizosaccharomycetes</taxon>
        <taxon>Schizosaccharomycetales</taxon>
        <taxon>Schizosaccharomycetaceae</taxon>
        <taxon>Schizosaccharomyces</taxon>
    </lineage>
</organism>
<dbReference type="SMART" id="SM00829">
    <property type="entry name" value="PKS_ER"/>
    <property type="match status" value="1"/>
</dbReference>
<evidence type="ECO:0000313" key="3">
    <source>
        <dbReference type="EMBL" id="WBW72256.1"/>
    </source>
</evidence>
<dbReference type="KEGG" id="som:SOMG_04075"/>
<proteinExistence type="predicted"/>
<dbReference type="EMBL" id="CP115611">
    <property type="protein sequence ID" value="WBW70830.1"/>
    <property type="molecule type" value="Genomic_DNA"/>
</dbReference>
<feature type="domain" description="Enoyl reductase (ER)" evidence="1">
    <location>
        <begin position="12"/>
        <end position="342"/>
    </location>
</feature>
<accession>A0AAF0AUA3</accession>
<evidence type="ECO:0000313" key="4">
    <source>
        <dbReference type="EMBL" id="WBW74080.1"/>
    </source>
</evidence>
<dbReference type="GeneID" id="80877551"/>
<keyword evidence="5" id="KW-1185">Reference proteome</keyword>
<dbReference type="Pfam" id="PF00107">
    <property type="entry name" value="ADH_zinc_N"/>
    <property type="match status" value="1"/>
</dbReference>
<dbReference type="InterPro" id="IPR011032">
    <property type="entry name" value="GroES-like_sf"/>
</dbReference>
<dbReference type="InterPro" id="IPR013154">
    <property type="entry name" value="ADH-like_N"/>
</dbReference>
<dbReference type="CDD" id="cd08276">
    <property type="entry name" value="MDR7"/>
    <property type="match status" value="1"/>
</dbReference>
<evidence type="ECO:0000313" key="5">
    <source>
        <dbReference type="Proteomes" id="UP001212411"/>
    </source>
</evidence>
<dbReference type="InterPro" id="IPR052711">
    <property type="entry name" value="Zinc_ADH-like"/>
</dbReference>
<dbReference type="SUPFAM" id="SSF51735">
    <property type="entry name" value="NAD(P)-binding Rossmann-fold domains"/>
    <property type="match status" value="1"/>
</dbReference>
<sequence>MPLQYVVSDTKSGFDQLKIEDTKEVQSLKPNEVQVNLKAASLNYRDLIITKGMYPLHLNLPVVPGSDGVGVVEKVGSDVDEYKPGDKVVCNFFADYVDGKPTQHGYGSALGGTVNGAFRKVGFFPAHALNHAPRNLSFEETSTLPCAAVTAWNALFGCEDKLKPGQNVLIQGTGGVSIFALQFAAAAGARTTVLSSSDEKLKIAKNLGATNLINYKTNPEWAKPALEATDNVGYHHVVEVGGEKTLGQSLDVLVLGGVISSIGFLAQEGASLNVTSLIGKILNKNAIIRGIFVGHVHMFADMIACIEANDIHPLVDKVFPFEQLREAYDYLWSQKHVGKVVLKIDS</sequence>
<gene>
    <name evidence="4" type="primary">adh8</name>
    <name evidence="3" type="ORF">SOMG_00007</name>
    <name evidence="2" type="ORF">SOMG_02509</name>
    <name evidence="4" type="ORF">SOMG_04075</name>
</gene>
<dbReference type="EMBL" id="CP115612">
    <property type="protein sequence ID" value="WBW74080.1"/>
    <property type="molecule type" value="Genomic_DNA"/>
</dbReference>
<dbReference type="InterPro" id="IPR013149">
    <property type="entry name" value="ADH-like_C"/>
</dbReference>
<dbReference type="PANTHER" id="PTHR45033:SF2">
    <property type="entry name" value="ZINC-TYPE ALCOHOL DEHYDROGENASE-LIKE PROTEIN C1773.06C"/>
    <property type="match status" value="1"/>
</dbReference>
<evidence type="ECO:0000313" key="2">
    <source>
        <dbReference type="EMBL" id="WBW70830.1"/>
    </source>
</evidence>
<protein>
    <submittedName>
        <fullName evidence="3">Alcohol dehydrogenase</fullName>
    </submittedName>
</protein>
<dbReference type="InterPro" id="IPR020843">
    <property type="entry name" value="ER"/>
</dbReference>
<dbReference type="AlphaFoldDB" id="A0AAF0AUA3"/>
<dbReference type="InterPro" id="IPR036291">
    <property type="entry name" value="NAD(P)-bd_dom_sf"/>
</dbReference>